<evidence type="ECO:0000313" key="1">
    <source>
        <dbReference type="EMBL" id="MEW9491728.1"/>
    </source>
</evidence>
<comment type="caution">
    <text evidence="1">The sequence shown here is derived from an EMBL/GenBank/DDBJ whole genome shotgun (WGS) entry which is preliminary data.</text>
</comment>
<dbReference type="EMBL" id="JZWS03000006">
    <property type="protein sequence ID" value="MEW9491728.1"/>
    <property type="molecule type" value="Genomic_DNA"/>
</dbReference>
<reference evidence="1" key="1">
    <citation type="submission" date="2024-07" db="EMBL/GenBank/DDBJ databases">
        <title>Metagenome and Metagenome-Assembled Genomes of Archaea from a hot spring from the geothermal field of Los Azufres, Mexico.</title>
        <authorList>
            <person name="Marin-Paredes R."/>
            <person name="Martinez-Romero E."/>
            <person name="Servin-Garciduenas L.E."/>
        </authorList>
    </citation>
    <scope>NUCLEOTIDE SEQUENCE</scope>
    <source>
        <strain evidence="1">AZ1-454</strain>
    </source>
</reference>
<sequence length="339" mass="38185">MENFIKDPSPQDALKLIESLYAERDLCLSIPYTPDAILFSGVIMKYFKGDFFISFTENCETKLIQRGKDRWISHRGAEVYIGNSSFSSTLPLSKDDLTSILAGVYSSVMLERRRLTEWELGVVEMAKDFGVSLEKNLKIPSYNELPLFLSLMLSIDPYLQGLTGSRENSISLVKEIGLDETTKLGELDESHLNTLLYRIMMLVTKLNPKATRDDVISDKVFYMGYDLTEVAMAVSFFLDNVGSKALIQLALTPSVLEILVEKTRERLAKGFTVGQVYQKGKFYVVETSLPSPMLLSIVAQQVEGKPVKPVVIKLGNEYYSSKYFLESAEEGLIRVDIKD</sequence>
<proteinExistence type="predicted"/>
<gene>
    <name evidence="1" type="ORF">TQ35_0005945</name>
</gene>
<protein>
    <submittedName>
        <fullName evidence="1">Uncharacterized protein</fullName>
    </submittedName>
</protein>
<evidence type="ECO:0000313" key="2">
    <source>
        <dbReference type="Proteomes" id="UP000053480"/>
    </source>
</evidence>
<organism evidence="1 2">
    <name type="scientific">Candidatus Aramenus sulfurataquae</name>
    <dbReference type="NCBI Taxonomy" id="1326980"/>
    <lineage>
        <taxon>Archaea</taxon>
        <taxon>Thermoproteota</taxon>
        <taxon>Thermoprotei</taxon>
        <taxon>Sulfolobales</taxon>
        <taxon>Sulfolobaceae</taxon>
        <taxon>Candidatus Aramenus</taxon>
    </lineage>
</organism>
<dbReference type="Proteomes" id="UP000053480">
    <property type="component" value="Unassembled WGS sequence"/>
</dbReference>
<accession>A0ACC6TPL4</accession>
<name>A0ACC6TPL4_9CREN</name>